<comment type="caution">
    <text evidence="1">The sequence shown here is derived from an EMBL/GenBank/DDBJ whole genome shotgun (WGS) entry which is preliminary data.</text>
</comment>
<sequence length="265" mass="29307">MNKVLKMFEEIEETEKFRLQLQVPAFDEDLGDEPQAGVDAVPLGAWIDMIREGEIALDIARCEMTVEDVDDLLTRLYIQTNRLAAAHAKSKEDKKRMALEVSAKIKEYAEVLLESPCEVRLAVERARVRSVVAKRFTPSDAEYFVSLSPGSSHVLGCDGSCVSSYLPHRVGEKSEVGSEPELIVSEGSRCSTPSEVPNTPRVSISELQEELEIRTIADELNSVDVRPAEAVTIKSQAIERKVVAKVGPVRKVTKVKGGAKPAWRF</sequence>
<organism evidence="1 2">
    <name type="scientific">Thanatephorus cucumeris (strain AG1-IB / isolate 7/3/14)</name>
    <name type="common">Lettuce bottom rot fungus</name>
    <name type="synonym">Rhizoctonia solani</name>
    <dbReference type="NCBI Taxonomy" id="1108050"/>
    <lineage>
        <taxon>Eukaryota</taxon>
        <taxon>Fungi</taxon>
        <taxon>Dikarya</taxon>
        <taxon>Basidiomycota</taxon>
        <taxon>Agaricomycotina</taxon>
        <taxon>Agaricomycetes</taxon>
        <taxon>Cantharellales</taxon>
        <taxon>Ceratobasidiaceae</taxon>
        <taxon>Rhizoctonia</taxon>
        <taxon>Rhizoctonia solani AG-1</taxon>
    </lineage>
</organism>
<protein>
    <submittedName>
        <fullName evidence="1">Uncharacterized protein</fullName>
    </submittedName>
</protein>
<evidence type="ECO:0000313" key="1">
    <source>
        <dbReference type="EMBL" id="CCO30898.1"/>
    </source>
</evidence>
<name>M5BT14_THACB</name>
<dbReference type="Proteomes" id="UP000012065">
    <property type="component" value="Unassembled WGS sequence"/>
</dbReference>
<reference evidence="1 2" key="1">
    <citation type="journal article" date="2013" name="J. Biotechnol.">
        <title>Establishment and interpretation of the genome sequence of the phytopathogenic fungus Rhizoctonia solani AG1-IB isolate 7/3/14.</title>
        <authorList>
            <person name="Wibberg D.W."/>
            <person name="Jelonek L.J."/>
            <person name="Rupp O.R."/>
            <person name="Hennig M.H."/>
            <person name="Eikmeyer F.E."/>
            <person name="Goesmann A.G."/>
            <person name="Hartmann A.H."/>
            <person name="Borriss R.B."/>
            <person name="Grosch R.G."/>
            <person name="Puehler A.P."/>
            <person name="Schlueter A.S."/>
        </authorList>
    </citation>
    <scope>NUCLEOTIDE SEQUENCE [LARGE SCALE GENOMIC DNA]</scope>
    <source>
        <strain evidence="2">AG1-IB / isolate 7/3/14</strain>
    </source>
</reference>
<dbReference type="AlphaFoldDB" id="M5BT14"/>
<accession>M5BT14</accession>
<dbReference type="EMBL" id="CAOJ01007160">
    <property type="protein sequence ID" value="CCO30898.1"/>
    <property type="molecule type" value="Genomic_DNA"/>
</dbReference>
<proteinExistence type="predicted"/>
<dbReference type="HOGENOM" id="CLU_1050460_0_0_1"/>
<gene>
    <name evidence="1" type="ORF">BN14_04931</name>
</gene>
<evidence type="ECO:0000313" key="2">
    <source>
        <dbReference type="Proteomes" id="UP000012065"/>
    </source>
</evidence>